<name>A0A1J0GP11_9CAUD</name>
<organism evidence="1 2">
    <name type="scientific">Streptomyces phage Joe</name>
    <dbReference type="NCBI Taxonomy" id="1913034"/>
    <lineage>
        <taxon>Viruses</taxon>
        <taxon>Duplodnaviria</taxon>
        <taxon>Heunggongvirae</taxon>
        <taxon>Uroviricota</taxon>
        <taxon>Caudoviricetes</taxon>
        <taxon>Arquatrovirinae</taxon>
        <taxon>Camvirus</taxon>
        <taxon>Camvirus joe</taxon>
    </lineage>
</organism>
<reference evidence="1 2" key="1">
    <citation type="submission" date="2016-09" db="EMBL/GenBank/DDBJ databases">
        <title>DNA sequence of the Streptomyces Phage Joe and characterization of phiJoe genome integration and excision.</title>
        <authorList>
            <person name="Fogg P.C.M."/>
            <person name="Haley J.A."/>
            <person name="Margaret S.C.M."/>
        </authorList>
    </citation>
    <scope>NUCLEOTIDE SEQUENCE [LARGE SCALE GENOMIC DNA]</scope>
</reference>
<evidence type="ECO:0008006" key="3">
    <source>
        <dbReference type="Google" id="ProtNLM"/>
    </source>
</evidence>
<protein>
    <recommendedName>
        <fullName evidence="3">Lipoprotein</fullName>
    </recommendedName>
</protein>
<keyword evidence="2" id="KW-1185">Reference proteome</keyword>
<accession>A0A1J0GP11</accession>
<evidence type="ECO:0000313" key="1">
    <source>
        <dbReference type="EMBL" id="APC43309.1"/>
    </source>
</evidence>
<proteinExistence type="predicted"/>
<evidence type="ECO:0000313" key="2">
    <source>
        <dbReference type="Proteomes" id="UP000225416"/>
    </source>
</evidence>
<sequence length="63" mass="7019">MRYLRVVGVLILVILGFGFLTGCDDRECIESHTTVQTVTTFNGKTTSVHVIPVTVCTRYAEEK</sequence>
<dbReference type="EMBL" id="KX815338">
    <property type="protein sequence ID" value="APC43309.1"/>
    <property type="molecule type" value="Genomic_DNA"/>
</dbReference>
<dbReference type="PROSITE" id="PS51257">
    <property type="entry name" value="PROKAR_LIPOPROTEIN"/>
    <property type="match status" value="1"/>
</dbReference>
<gene>
    <name evidence="1" type="ORF">Joe_69</name>
</gene>
<dbReference type="Proteomes" id="UP000225416">
    <property type="component" value="Segment"/>
</dbReference>